<dbReference type="Gene3D" id="2.30.36.70">
    <property type="entry name" value="Actin, Chain A, domain 2"/>
    <property type="match status" value="1"/>
</dbReference>
<dbReference type="OMA" id="FFEEYEC"/>
<evidence type="ECO:0000256" key="5">
    <source>
        <dbReference type="ARBA" id="ARBA00025222"/>
    </source>
</evidence>
<dbReference type="CDD" id="cd10210">
    <property type="entry name" value="ASKHA_NBD_Arp6"/>
    <property type="match status" value="1"/>
</dbReference>
<comment type="subunit">
    <text evidence="6">Component of the SWR1 chromatin remodeling complex.</text>
</comment>
<comment type="subcellular location">
    <subcellularLocation>
        <location evidence="1">Cytoplasm</location>
    </subcellularLocation>
</comment>
<feature type="region of interest" description="Disordered" evidence="8">
    <location>
        <begin position="413"/>
        <end position="469"/>
    </location>
</feature>
<dbReference type="InterPro" id="IPR043129">
    <property type="entry name" value="ATPase_NBD"/>
</dbReference>
<evidence type="ECO:0000256" key="1">
    <source>
        <dbReference type="ARBA" id="ARBA00004496"/>
    </source>
</evidence>
<evidence type="ECO:0000256" key="7">
    <source>
        <dbReference type="ARBA" id="ARBA00073820"/>
    </source>
</evidence>
<evidence type="ECO:0000256" key="6">
    <source>
        <dbReference type="ARBA" id="ARBA00063309"/>
    </source>
</evidence>
<keyword evidence="10" id="KW-1185">Reference proteome</keyword>
<dbReference type="OrthoDB" id="6220758at2759"/>
<sequence length="469" mass="52820">MTLRKSATVVADNGASTIKAGVMGVHDANSRVITNAIVRSKGDKTTYIGHELGNCRDYSSLHYRRPFEKGYIVDWDAEKAIWDGMFSNDCLEVDTSESNLLITEPYFNLPNIQEVYDQFVFEEYEFQSYYRCTPASLLPYSEIFNSVNSTSPECLLVIDSGFSFTHIVPILNGAVVWKAVKRLDVGGKLLTNQLKELASFRQWNMMDETHIINDIKESCCYVATDLKKDMETTRTDPKRNPIVQEYILPDFSINRSGRIRQAGEALPEAAQVMYMNNERFTVPEIIFRPDDIGLEQLGVASAVASSVALLPEDLQGMFWAHIGLIGGNAKFPGFCERLHNELRSLAPNDCEVSIYLSNEPLIISSPILEAYRSAVAFARTPEFAQRVVTREEYLEMGSNACRRKFADWKPIDKDATKGRDQTRARGTTRTREGTTRTREELDETDSPPPPKKGAGGKTRTRTSISRRQA</sequence>
<gene>
    <name evidence="9" type="ORF">WOLCODRAFT_131076</name>
</gene>
<reference evidence="9 10" key="1">
    <citation type="journal article" date="2012" name="Science">
        <title>The Paleozoic origin of enzymatic lignin decomposition reconstructed from 31 fungal genomes.</title>
        <authorList>
            <person name="Floudas D."/>
            <person name="Binder M."/>
            <person name="Riley R."/>
            <person name="Barry K."/>
            <person name="Blanchette R.A."/>
            <person name="Henrissat B."/>
            <person name="Martinez A.T."/>
            <person name="Otillar R."/>
            <person name="Spatafora J.W."/>
            <person name="Yadav J.S."/>
            <person name="Aerts A."/>
            <person name="Benoit I."/>
            <person name="Boyd A."/>
            <person name="Carlson A."/>
            <person name="Copeland A."/>
            <person name="Coutinho P.M."/>
            <person name="de Vries R.P."/>
            <person name="Ferreira P."/>
            <person name="Findley K."/>
            <person name="Foster B."/>
            <person name="Gaskell J."/>
            <person name="Glotzer D."/>
            <person name="Gorecki P."/>
            <person name="Heitman J."/>
            <person name="Hesse C."/>
            <person name="Hori C."/>
            <person name="Igarashi K."/>
            <person name="Jurgens J.A."/>
            <person name="Kallen N."/>
            <person name="Kersten P."/>
            <person name="Kohler A."/>
            <person name="Kuees U."/>
            <person name="Kumar T.K.A."/>
            <person name="Kuo A."/>
            <person name="LaButti K."/>
            <person name="Larrondo L.F."/>
            <person name="Lindquist E."/>
            <person name="Ling A."/>
            <person name="Lombard V."/>
            <person name="Lucas S."/>
            <person name="Lundell T."/>
            <person name="Martin R."/>
            <person name="McLaughlin D.J."/>
            <person name="Morgenstern I."/>
            <person name="Morin E."/>
            <person name="Murat C."/>
            <person name="Nagy L.G."/>
            <person name="Nolan M."/>
            <person name="Ohm R.A."/>
            <person name="Patyshakuliyeva A."/>
            <person name="Rokas A."/>
            <person name="Ruiz-Duenas F.J."/>
            <person name="Sabat G."/>
            <person name="Salamov A."/>
            <person name="Samejima M."/>
            <person name="Schmutz J."/>
            <person name="Slot J.C."/>
            <person name="St John F."/>
            <person name="Stenlid J."/>
            <person name="Sun H."/>
            <person name="Sun S."/>
            <person name="Syed K."/>
            <person name="Tsang A."/>
            <person name="Wiebenga A."/>
            <person name="Young D."/>
            <person name="Pisabarro A."/>
            <person name="Eastwood D.C."/>
            <person name="Martin F."/>
            <person name="Cullen D."/>
            <person name="Grigoriev I.V."/>
            <person name="Hibbett D.S."/>
        </authorList>
    </citation>
    <scope>NUCLEOTIDE SEQUENCE [LARGE SCALE GENOMIC DNA]</scope>
    <source>
        <strain evidence="9 10">MD-104</strain>
    </source>
</reference>
<dbReference type="GO" id="GO:0005737">
    <property type="term" value="C:cytoplasm"/>
    <property type="evidence" value="ECO:0007669"/>
    <property type="project" value="UniProtKB-SubCell"/>
</dbReference>
<evidence type="ECO:0000313" key="9">
    <source>
        <dbReference type="EMBL" id="PCH39816.1"/>
    </source>
</evidence>
<comment type="similarity">
    <text evidence="2">Belongs to the actin family. ARP6 subfamily.</text>
</comment>
<dbReference type="FunFam" id="3.90.640.10:FF:000014">
    <property type="entry name" value="Putative actin-related protein 6"/>
    <property type="match status" value="1"/>
</dbReference>
<organism evidence="9 10">
    <name type="scientific">Wolfiporia cocos (strain MD-104)</name>
    <name type="common">Brown rot fungus</name>
    <dbReference type="NCBI Taxonomy" id="742152"/>
    <lineage>
        <taxon>Eukaryota</taxon>
        <taxon>Fungi</taxon>
        <taxon>Dikarya</taxon>
        <taxon>Basidiomycota</taxon>
        <taxon>Agaricomycotina</taxon>
        <taxon>Agaricomycetes</taxon>
        <taxon>Polyporales</taxon>
        <taxon>Phaeolaceae</taxon>
        <taxon>Wolfiporia</taxon>
    </lineage>
</organism>
<dbReference type="PANTHER" id="PTHR11937">
    <property type="entry name" value="ACTIN"/>
    <property type="match status" value="1"/>
</dbReference>
<proteinExistence type="inferred from homology"/>
<dbReference type="SUPFAM" id="SSF53067">
    <property type="entry name" value="Actin-like ATPase domain"/>
    <property type="match status" value="2"/>
</dbReference>
<dbReference type="Gene3D" id="3.90.640.10">
    <property type="entry name" value="Actin, Chain A, domain 4"/>
    <property type="match status" value="1"/>
</dbReference>
<comment type="function">
    <text evidence="5">Component of the SWR1 complex which mediates the ATP-dependent exchange of histone H2A for the H2A variant HZT1 leading to transcriptional regulation of selected genes by chromatin remodeling. Involved in chromosome stability.</text>
</comment>
<dbReference type="SMART" id="SM00268">
    <property type="entry name" value="ACTIN"/>
    <property type="match status" value="1"/>
</dbReference>
<accession>A0A2H3JC94</accession>
<dbReference type="EMBL" id="KB468053">
    <property type="protein sequence ID" value="PCH39816.1"/>
    <property type="molecule type" value="Genomic_DNA"/>
</dbReference>
<keyword evidence="4" id="KW-0963">Cytoplasm</keyword>
<name>A0A2H3JC94_WOLCO</name>
<dbReference type="STRING" id="742152.A0A2H3JC94"/>
<evidence type="ECO:0000256" key="3">
    <source>
        <dbReference type="ARBA" id="ARBA00018633"/>
    </source>
</evidence>
<dbReference type="GO" id="GO:0005634">
    <property type="term" value="C:nucleus"/>
    <property type="evidence" value="ECO:0007669"/>
    <property type="project" value="UniProtKB-ARBA"/>
</dbReference>
<dbReference type="InterPro" id="IPR004000">
    <property type="entry name" value="Actin"/>
</dbReference>
<dbReference type="Proteomes" id="UP000218811">
    <property type="component" value="Unassembled WGS sequence"/>
</dbReference>
<protein>
    <recommendedName>
        <fullName evidence="3">Actin-like protein ARP6</fullName>
    </recommendedName>
    <alternativeName>
        <fullName evidence="7">Actin-like protein arp6</fullName>
    </alternativeName>
</protein>
<evidence type="ECO:0000256" key="8">
    <source>
        <dbReference type="SAM" id="MobiDB-lite"/>
    </source>
</evidence>
<evidence type="ECO:0000256" key="2">
    <source>
        <dbReference type="ARBA" id="ARBA00005665"/>
    </source>
</evidence>
<dbReference type="Pfam" id="PF00022">
    <property type="entry name" value="Actin"/>
    <property type="match status" value="1"/>
</dbReference>
<dbReference type="Gene3D" id="3.30.420.40">
    <property type="match status" value="2"/>
</dbReference>
<feature type="compositionally biased region" description="Basic and acidic residues" evidence="8">
    <location>
        <begin position="413"/>
        <end position="439"/>
    </location>
</feature>
<evidence type="ECO:0000256" key="4">
    <source>
        <dbReference type="ARBA" id="ARBA00022490"/>
    </source>
</evidence>
<dbReference type="AlphaFoldDB" id="A0A2H3JC94"/>
<evidence type="ECO:0000313" key="10">
    <source>
        <dbReference type="Proteomes" id="UP000218811"/>
    </source>
</evidence>